<organism evidence="3 4">
    <name type="scientific">Oikopleura dioica</name>
    <name type="common">Tunicate</name>
    <dbReference type="NCBI Taxonomy" id="34765"/>
    <lineage>
        <taxon>Eukaryota</taxon>
        <taxon>Metazoa</taxon>
        <taxon>Chordata</taxon>
        <taxon>Tunicata</taxon>
        <taxon>Appendicularia</taxon>
        <taxon>Copelata</taxon>
        <taxon>Oikopleuridae</taxon>
        <taxon>Oikopleura</taxon>
    </lineage>
</organism>
<keyword evidence="4" id="KW-1185">Reference proteome</keyword>
<evidence type="ECO:0000313" key="4">
    <source>
        <dbReference type="Proteomes" id="UP001158576"/>
    </source>
</evidence>
<dbReference type="Proteomes" id="UP001158576">
    <property type="component" value="Chromosome PAR"/>
</dbReference>
<evidence type="ECO:0000313" key="3">
    <source>
        <dbReference type="EMBL" id="CAG5087630.1"/>
    </source>
</evidence>
<feature type="region of interest" description="Disordered" evidence="2">
    <location>
        <begin position="349"/>
        <end position="369"/>
    </location>
</feature>
<evidence type="ECO:0000256" key="2">
    <source>
        <dbReference type="SAM" id="MobiDB-lite"/>
    </source>
</evidence>
<keyword evidence="1" id="KW-0175">Coiled coil</keyword>
<accession>A0ABN7RZF7</accession>
<gene>
    <name evidence="3" type="ORF">OKIOD_LOCUS3147</name>
</gene>
<evidence type="ECO:0000256" key="1">
    <source>
        <dbReference type="SAM" id="Coils"/>
    </source>
</evidence>
<feature type="coiled-coil region" evidence="1">
    <location>
        <begin position="199"/>
        <end position="229"/>
    </location>
</feature>
<name>A0ABN7RZF7_OIKDI</name>
<feature type="coiled-coil region" evidence="1">
    <location>
        <begin position="16"/>
        <end position="149"/>
    </location>
</feature>
<dbReference type="EMBL" id="OU015568">
    <property type="protein sequence ID" value="CAG5087630.1"/>
    <property type="molecule type" value="Genomic_DNA"/>
</dbReference>
<proteinExistence type="predicted"/>
<protein>
    <submittedName>
        <fullName evidence="3">Oidioi.mRNA.OKI2018_I69.PAR.g11589.t1.cds</fullName>
    </submittedName>
</protein>
<sequence length="563" mass="63939">MSDRFATLSVEDKLRLQALIKELACATQDNKQKEEKIRDLEEKLDEELTLKKCVESKNEKIQKELKYSQKEFYKFKKSLMSRQTKVSEKIEDAKKKISDLKHQRSKEKKIFREREKRLKEQLEHQLDTARASERRAEEVQEELKKYATAKTSISAQTSFMIPDNEEESISELHITTEEKLPPIPTRKNAELNTSTISISDQLRQEQKQLDDLMEQQNKLLEQAKMFRERVDEKLALHQSFKSSRNVSRMKEAETEVEESFLRDISFQSLPKTSPRSQASVDIAALIDQIDDVDQELRGIPDDTIKLVELIDELDFEETLSQTNHNHSIVSAPTSVTQTPSQIEMSLAALAKKHSGQSSGSSTKSLSSLLKPKEASSSSAVSVKGSSGVSLKTLASKQSSSSKSLFGLKTKLDAKSSPEKVKSLHNEPDLVRKKLENLSVSENFASSTSESPFNGNAFSTAKKSSCGRIAKRRMQNNSSNILYALEFCSNAKKFTAKENSAQQLEKTAALDFHSQFSRFDREDLLRWKLHSMLEYPRTESLFDFSTLSPDDIVLEAQKKAFTRS</sequence>
<feature type="compositionally biased region" description="Low complexity" evidence="2">
    <location>
        <begin position="355"/>
        <end position="369"/>
    </location>
</feature>
<reference evidence="3 4" key="1">
    <citation type="submission" date="2021-04" db="EMBL/GenBank/DDBJ databases">
        <authorList>
            <person name="Bliznina A."/>
        </authorList>
    </citation>
    <scope>NUCLEOTIDE SEQUENCE [LARGE SCALE GENOMIC DNA]</scope>
</reference>